<proteinExistence type="predicted"/>
<dbReference type="Gene3D" id="3.30.160.250">
    <property type="match status" value="1"/>
</dbReference>
<accession>Q3A6G1</accession>
<dbReference type="SUPFAM" id="SSF47598">
    <property type="entry name" value="Ribbon-helix-helix"/>
    <property type="match status" value="1"/>
</dbReference>
<evidence type="ECO:0000313" key="1">
    <source>
        <dbReference type="EMBL" id="ABA88046.1"/>
    </source>
</evidence>
<dbReference type="Proteomes" id="UP000002534">
    <property type="component" value="Chromosome"/>
</dbReference>
<dbReference type="EMBL" id="CP000142">
    <property type="protein sequence ID" value="ABA88046.1"/>
    <property type="molecule type" value="Genomic_DNA"/>
</dbReference>
<dbReference type="SUPFAM" id="SSF143100">
    <property type="entry name" value="TTHA1013/TTHA0281-like"/>
    <property type="match status" value="1"/>
</dbReference>
<dbReference type="Pfam" id="PF21748">
    <property type="entry name" value="UPF0150"/>
    <property type="match status" value="1"/>
</dbReference>
<dbReference type="PANTHER" id="PTHR34504:SF2">
    <property type="entry name" value="UPF0150 PROTEIN SSL0259"/>
    <property type="match status" value="1"/>
</dbReference>
<dbReference type="InterPro" id="IPR051404">
    <property type="entry name" value="TA_system_antitoxin"/>
</dbReference>
<dbReference type="RefSeq" id="WP_011340495.1">
    <property type="nucleotide sequence ID" value="NC_007498.2"/>
</dbReference>
<dbReference type="PANTHER" id="PTHR34504">
    <property type="entry name" value="ANTITOXIN HICB"/>
    <property type="match status" value="1"/>
</dbReference>
<reference evidence="1 2" key="2">
    <citation type="journal article" date="2012" name="BMC Genomics">
        <title>The genome of Pelobacter carbinolicus reveals surprising metabolic capabilities and physiological features.</title>
        <authorList>
            <person name="Aklujkar M."/>
            <person name="Haveman S.A."/>
            <person name="Didonato R.Jr."/>
            <person name="Chertkov O."/>
            <person name="Han C.S."/>
            <person name="Land M.L."/>
            <person name="Brown P."/>
            <person name="Lovley D.R."/>
        </authorList>
    </citation>
    <scope>NUCLEOTIDE SEQUENCE [LARGE SCALE GENOMIC DNA]</scope>
    <source>
        <strain evidence="2">DSM 2380 / NBRC 103641 / GraBd1</strain>
    </source>
</reference>
<dbReference type="InterPro" id="IPR013321">
    <property type="entry name" value="Arc_rbn_hlx_hlx"/>
</dbReference>
<gene>
    <name evidence="1" type="ordered locus">Pcar_0789</name>
</gene>
<dbReference type="GO" id="GO:0006355">
    <property type="term" value="P:regulation of DNA-templated transcription"/>
    <property type="evidence" value="ECO:0007669"/>
    <property type="project" value="InterPro"/>
</dbReference>
<dbReference type="eggNOG" id="COG1598">
    <property type="taxonomic scope" value="Bacteria"/>
</dbReference>
<dbReference type="InterPro" id="IPR008651">
    <property type="entry name" value="Uncharacterised_HicB"/>
</dbReference>
<sequence length="160" mass="17766">MKTVEEYMSLPYATTIIPDDGSYFVKVNEFEGCISVGETKAEALEMIEDAMREWLATAIEDGLDIPLPEALRETSYSGKFPLRMPKSMHGKLAMAAEREGVSLNQHIVALLAERQAIWQVGILVQDLCLTPEPVPEVKFSVTKPSPTVVPFSCYRRAVGM</sequence>
<dbReference type="OrthoDB" id="9807959at2"/>
<name>Q3A6G1_SYNC1</name>
<dbReference type="KEGG" id="pca:Pcar_0789"/>
<evidence type="ECO:0000313" key="2">
    <source>
        <dbReference type="Proteomes" id="UP000002534"/>
    </source>
</evidence>
<reference evidence="2" key="1">
    <citation type="submission" date="2005-10" db="EMBL/GenBank/DDBJ databases">
        <title>Complete sequence of Pelobacter carbinolicus DSM 2380.</title>
        <authorList>
            <person name="Copeland A."/>
            <person name="Lucas S."/>
            <person name="Lapidus A."/>
            <person name="Barry K."/>
            <person name="Detter J.C."/>
            <person name="Glavina T."/>
            <person name="Hammon N."/>
            <person name="Israni S."/>
            <person name="Pitluck S."/>
            <person name="Chertkov O."/>
            <person name="Schmutz J."/>
            <person name="Larimer F."/>
            <person name="Land M."/>
            <person name="Kyrpides N."/>
            <person name="Ivanova N."/>
            <person name="Richardson P."/>
        </authorList>
    </citation>
    <scope>NUCLEOTIDE SEQUENCE [LARGE SCALE GENOMIC DNA]</scope>
    <source>
        <strain evidence="2">DSM 2380 / NBRC 103641 / GraBd1</strain>
    </source>
</reference>
<dbReference type="InterPro" id="IPR035069">
    <property type="entry name" value="TTHA1013/TTHA0281-like"/>
</dbReference>
<dbReference type="InterPro" id="IPR010985">
    <property type="entry name" value="Ribbon_hlx_hlx"/>
</dbReference>
<dbReference type="Pfam" id="PF05534">
    <property type="entry name" value="HicB"/>
    <property type="match status" value="1"/>
</dbReference>
<dbReference type="InterPro" id="IPR049389">
    <property type="entry name" value="TTHA0281-like"/>
</dbReference>
<dbReference type="HOGENOM" id="CLU_125405_0_0_7"/>
<protein>
    <submittedName>
        <fullName evidence="1">Antitoxin, HicB family</fullName>
    </submittedName>
</protein>
<dbReference type="Gene3D" id="1.10.1220.10">
    <property type="entry name" value="Met repressor-like"/>
    <property type="match status" value="1"/>
</dbReference>
<keyword evidence="2" id="KW-1185">Reference proteome</keyword>
<dbReference type="AlphaFoldDB" id="Q3A6G1"/>
<organism evidence="1 2">
    <name type="scientific">Syntrophotalea carbinolica (strain DSM 2380 / NBRC 103641 / GraBd1)</name>
    <name type="common">Pelobacter carbinolicus</name>
    <dbReference type="NCBI Taxonomy" id="338963"/>
    <lineage>
        <taxon>Bacteria</taxon>
        <taxon>Pseudomonadati</taxon>
        <taxon>Thermodesulfobacteriota</taxon>
        <taxon>Desulfuromonadia</taxon>
        <taxon>Desulfuromonadales</taxon>
        <taxon>Syntrophotaleaceae</taxon>
        <taxon>Syntrophotalea</taxon>
    </lineage>
</organism>
<dbReference type="STRING" id="338963.Pcar_0789"/>